<dbReference type="SUPFAM" id="SSF55347">
    <property type="entry name" value="Glyceraldehyde-3-phosphate dehydrogenase-like, C-terminal domain"/>
    <property type="match status" value="1"/>
</dbReference>
<feature type="binding site" evidence="9">
    <location>
        <position position="128"/>
    </location>
    <ligand>
        <name>NADPH</name>
        <dbReference type="ChEBI" id="CHEBI:57783"/>
    </ligand>
</feature>
<evidence type="ECO:0000256" key="6">
    <source>
        <dbReference type="ARBA" id="ARBA00023211"/>
    </source>
</evidence>
<feature type="binding site" evidence="9">
    <location>
        <position position="156"/>
    </location>
    <ligand>
        <name>1-deoxy-D-xylulose 5-phosphate</name>
        <dbReference type="ChEBI" id="CHEBI:57792"/>
    </ligand>
</feature>
<dbReference type="InterPro" id="IPR013512">
    <property type="entry name" value="DXP_reductoisomerase_N"/>
</dbReference>
<evidence type="ECO:0000256" key="3">
    <source>
        <dbReference type="ARBA" id="ARBA00022723"/>
    </source>
</evidence>
<evidence type="ECO:0000256" key="4">
    <source>
        <dbReference type="ARBA" id="ARBA00022857"/>
    </source>
</evidence>
<feature type="binding site" evidence="9">
    <location>
        <position position="209"/>
    </location>
    <ligand>
        <name>NADPH</name>
        <dbReference type="ChEBI" id="CHEBI:57783"/>
    </ligand>
</feature>
<feature type="binding site" evidence="9">
    <location>
        <position position="221"/>
    </location>
    <ligand>
        <name>1-deoxy-D-xylulose 5-phosphate</name>
        <dbReference type="ChEBI" id="CHEBI:57792"/>
    </ligand>
</feature>
<organism evidence="13 14">
    <name type="scientific">Enterococcus caccae ATCC BAA-1240</name>
    <dbReference type="NCBI Taxonomy" id="1158612"/>
    <lineage>
        <taxon>Bacteria</taxon>
        <taxon>Bacillati</taxon>
        <taxon>Bacillota</taxon>
        <taxon>Bacilli</taxon>
        <taxon>Lactobacillales</taxon>
        <taxon>Enterococcaceae</taxon>
        <taxon>Enterococcus</taxon>
    </lineage>
</organism>
<keyword evidence="4 9" id="KW-0521">NADP</keyword>
<feature type="binding site" evidence="9">
    <location>
        <position position="18"/>
    </location>
    <ligand>
        <name>NADPH</name>
        <dbReference type="ChEBI" id="CHEBI:57783"/>
    </ligand>
</feature>
<accession>R3W6A5</accession>
<feature type="binding site" evidence="9">
    <location>
        <position position="20"/>
    </location>
    <ligand>
        <name>NADPH</name>
        <dbReference type="ChEBI" id="CHEBI:57783"/>
    </ligand>
</feature>
<dbReference type="EMBL" id="AJAU01000022">
    <property type="protein sequence ID" value="EOL43226.1"/>
    <property type="molecule type" value="Genomic_DNA"/>
</dbReference>
<comment type="caution">
    <text evidence="13">The sequence shown here is derived from an EMBL/GenBank/DDBJ whole genome shotgun (WGS) entry which is preliminary data.</text>
</comment>
<comment type="similarity">
    <text evidence="2 9">Belongs to the DXR family.</text>
</comment>
<comment type="caution">
    <text evidence="9">Lacks conserved residue(s) required for the propagation of feature annotation.</text>
</comment>
<dbReference type="PANTHER" id="PTHR30525:SF0">
    <property type="entry name" value="1-DEOXY-D-XYLULOSE 5-PHOSPHATE REDUCTOISOMERASE, CHLOROPLASTIC"/>
    <property type="match status" value="1"/>
</dbReference>
<dbReference type="PATRIC" id="fig|1158612.3.peg.2518"/>
<keyword evidence="14" id="KW-1185">Reference proteome</keyword>
<dbReference type="PIRSF" id="PIRSF006205">
    <property type="entry name" value="Dxp_reductismrs"/>
    <property type="match status" value="1"/>
</dbReference>
<keyword evidence="3 9" id="KW-0479">Metal-binding</keyword>
<dbReference type="NCBIfam" id="NF009114">
    <property type="entry name" value="PRK12464.1"/>
    <property type="match status" value="1"/>
</dbReference>
<dbReference type="InterPro" id="IPR026877">
    <property type="entry name" value="DXPR_C"/>
</dbReference>
<proteinExistence type="inferred from homology"/>
<evidence type="ECO:0000256" key="9">
    <source>
        <dbReference type="HAMAP-Rule" id="MF_00183"/>
    </source>
</evidence>
<feature type="domain" description="DXP reductoisomerase C-terminal" evidence="12">
    <location>
        <begin position="265"/>
        <end position="382"/>
    </location>
</feature>
<gene>
    <name evidence="9" type="primary">dxr</name>
    <name evidence="13" type="ORF">UC7_02555</name>
</gene>
<comment type="function">
    <text evidence="9">Catalyzes the NADPH-dependent rearrangement and reduction of 1-deoxy-D-xylulose-5-phosphate (DXP) to 2-C-methyl-D-erythritol 4-phosphate (MEP).</text>
</comment>
<feature type="binding site" evidence="9">
    <location>
        <position position="225"/>
    </location>
    <ligand>
        <name>1-deoxy-D-xylulose 5-phosphate</name>
        <dbReference type="ChEBI" id="CHEBI:57792"/>
    </ligand>
</feature>
<dbReference type="SUPFAM" id="SSF51735">
    <property type="entry name" value="NAD(P)-binding Rossmann-fold domains"/>
    <property type="match status" value="1"/>
</dbReference>
<feature type="binding site" evidence="9">
    <location>
        <position position="156"/>
    </location>
    <ligand>
        <name>Mn(2+)</name>
        <dbReference type="ChEBI" id="CHEBI:29035"/>
    </ligand>
</feature>
<feature type="binding site" evidence="9">
    <location>
        <position position="225"/>
    </location>
    <ligand>
        <name>Mn(2+)</name>
        <dbReference type="ChEBI" id="CHEBI:29035"/>
    </ligand>
</feature>
<feature type="binding site" evidence="9">
    <location>
        <position position="46"/>
    </location>
    <ligand>
        <name>NADPH</name>
        <dbReference type="ChEBI" id="CHEBI:57783"/>
    </ligand>
</feature>
<dbReference type="InterPro" id="IPR036291">
    <property type="entry name" value="NAD(P)-bd_dom_sf"/>
</dbReference>
<feature type="binding site" evidence="9">
    <location>
        <position position="129"/>
    </location>
    <ligand>
        <name>1-deoxy-D-xylulose 5-phosphate</name>
        <dbReference type="ChEBI" id="CHEBI:57792"/>
    </ligand>
</feature>
<comment type="catalytic activity">
    <reaction evidence="8">
        <text>2-C-methyl-D-erythritol 4-phosphate + NADP(+) = 1-deoxy-D-xylulose 5-phosphate + NADPH + H(+)</text>
        <dbReference type="Rhea" id="RHEA:13717"/>
        <dbReference type="ChEBI" id="CHEBI:15378"/>
        <dbReference type="ChEBI" id="CHEBI:57783"/>
        <dbReference type="ChEBI" id="CHEBI:57792"/>
        <dbReference type="ChEBI" id="CHEBI:58262"/>
        <dbReference type="ChEBI" id="CHEBI:58349"/>
        <dbReference type="EC" id="1.1.1.267"/>
    </reaction>
    <physiologicalReaction direction="right-to-left" evidence="8">
        <dbReference type="Rhea" id="RHEA:13719"/>
    </physiologicalReaction>
</comment>
<keyword evidence="7 9" id="KW-0414">Isoprene biosynthesis</keyword>
<dbReference type="InterPro" id="IPR003821">
    <property type="entry name" value="DXP_reductoisomerase"/>
</dbReference>
<dbReference type="Gene3D" id="1.10.1740.10">
    <property type="match status" value="1"/>
</dbReference>
<keyword evidence="5 9" id="KW-0560">Oxidoreductase</keyword>
<comment type="cofactor">
    <cofactor evidence="9">
        <name>Mg(2+)</name>
        <dbReference type="ChEBI" id="CHEBI:18420"/>
    </cofactor>
    <cofactor evidence="9">
        <name>Mn(2+)</name>
        <dbReference type="ChEBI" id="CHEBI:29035"/>
    </cofactor>
</comment>
<dbReference type="GO" id="GO:0030145">
    <property type="term" value="F:manganese ion binding"/>
    <property type="evidence" value="ECO:0007669"/>
    <property type="project" value="TreeGrafter"/>
</dbReference>
<feature type="binding site" evidence="9">
    <location>
        <position position="130"/>
    </location>
    <ligand>
        <name>NADPH</name>
        <dbReference type="ChEBI" id="CHEBI:57783"/>
    </ligand>
</feature>
<dbReference type="Pfam" id="PF13288">
    <property type="entry name" value="DXPR_C"/>
    <property type="match status" value="1"/>
</dbReference>
<feature type="binding site" evidence="9">
    <location>
        <position position="203"/>
    </location>
    <ligand>
        <name>1-deoxy-D-xylulose 5-phosphate</name>
        <dbReference type="ChEBI" id="CHEBI:57792"/>
    </ligand>
</feature>
<dbReference type="NCBIfam" id="TIGR00243">
    <property type="entry name" value="Dxr"/>
    <property type="match status" value="1"/>
</dbReference>
<evidence type="ECO:0000256" key="5">
    <source>
        <dbReference type="ARBA" id="ARBA00023002"/>
    </source>
</evidence>
<feature type="binding site" evidence="9">
    <location>
        <position position="216"/>
    </location>
    <ligand>
        <name>1-deoxy-D-xylulose 5-phosphate</name>
        <dbReference type="ChEBI" id="CHEBI:57792"/>
    </ligand>
</feature>
<feature type="binding site" evidence="9">
    <location>
        <position position="21"/>
    </location>
    <ligand>
        <name>NADPH</name>
        <dbReference type="ChEBI" id="CHEBI:57783"/>
    </ligand>
</feature>
<evidence type="ECO:0000259" key="12">
    <source>
        <dbReference type="Pfam" id="PF13288"/>
    </source>
</evidence>
<keyword evidence="13" id="KW-0413">Isomerase</keyword>
<feature type="domain" description="1-deoxy-D-xylulose 5-phosphate reductoisomerase N-terminal" evidence="10">
    <location>
        <begin position="12"/>
        <end position="136"/>
    </location>
</feature>
<dbReference type="AlphaFoldDB" id="R3W6A5"/>
<dbReference type="eggNOG" id="COG0743">
    <property type="taxonomic scope" value="Bacteria"/>
</dbReference>
<feature type="binding site" evidence="9">
    <location>
        <position position="19"/>
    </location>
    <ligand>
        <name>NADPH</name>
        <dbReference type="ChEBI" id="CHEBI:57783"/>
    </ligand>
</feature>
<evidence type="ECO:0000256" key="8">
    <source>
        <dbReference type="ARBA" id="ARBA00048543"/>
    </source>
</evidence>
<dbReference type="PANTHER" id="PTHR30525">
    <property type="entry name" value="1-DEOXY-D-XYLULOSE 5-PHOSPHATE REDUCTOISOMERASE"/>
    <property type="match status" value="1"/>
</dbReference>
<feature type="binding site" evidence="9">
    <location>
        <position position="155"/>
    </location>
    <ligand>
        <name>1-deoxy-D-xylulose 5-phosphate</name>
        <dbReference type="ChEBI" id="CHEBI:57792"/>
    </ligand>
</feature>
<dbReference type="GO" id="GO:0070402">
    <property type="term" value="F:NADPH binding"/>
    <property type="evidence" value="ECO:0007669"/>
    <property type="project" value="InterPro"/>
</dbReference>
<dbReference type="SUPFAM" id="SSF69055">
    <property type="entry name" value="1-deoxy-D-xylulose-5-phosphate reductoisomerase, C-terminal domain"/>
    <property type="match status" value="1"/>
</dbReference>
<evidence type="ECO:0000256" key="7">
    <source>
        <dbReference type="ARBA" id="ARBA00023229"/>
    </source>
</evidence>
<dbReference type="Pfam" id="PF08436">
    <property type="entry name" value="DXP_redisom_C"/>
    <property type="match status" value="1"/>
</dbReference>
<dbReference type="EC" id="1.1.1.267" evidence="9"/>
<reference evidence="13 14" key="1">
    <citation type="submission" date="2013-02" db="EMBL/GenBank/DDBJ databases">
        <title>The Genome Sequence of Enterococcus caccae BAA-1240.</title>
        <authorList>
            <consortium name="The Broad Institute Genome Sequencing Platform"/>
            <consortium name="The Broad Institute Genome Sequencing Center for Infectious Disease"/>
            <person name="Earl A.M."/>
            <person name="Gilmore M.S."/>
            <person name="Lebreton F."/>
            <person name="Walker B."/>
            <person name="Young S.K."/>
            <person name="Zeng Q."/>
            <person name="Gargeya S."/>
            <person name="Fitzgerald M."/>
            <person name="Haas B."/>
            <person name="Abouelleil A."/>
            <person name="Alvarado L."/>
            <person name="Arachchi H.M."/>
            <person name="Berlin A.M."/>
            <person name="Chapman S.B."/>
            <person name="Dewar J."/>
            <person name="Goldberg J."/>
            <person name="Griggs A."/>
            <person name="Gujja S."/>
            <person name="Hansen M."/>
            <person name="Howarth C."/>
            <person name="Imamovic A."/>
            <person name="Larimer J."/>
            <person name="McCowan C."/>
            <person name="Murphy C."/>
            <person name="Neiman D."/>
            <person name="Pearson M."/>
            <person name="Priest M."/>
            <person name="Roberts A."/>
            <person name="Saif S."/>
            <person name="Shea T."/>
            <person name="Sisk P."/>
            <person name="Sykes S."/>
            <person name="Wortman J."/>
            <person name="Nusbaum C."/>
            <person name="Birren B."/>
        </authorList>
    </citation>
    <scope>NUCLEOTIDE SEQUENCE [LARGE SCALE GENOMIC DNA]</scope>
    <source>
        <strain evidence="13 14">ATCC BAA-1240</strain>
    </source>
</reference>
<dbReference type="HAMAP" id="MF_00183">
    <property type="entry name" value="DXP_reductoisom"/>
    <property type="match status" value="1"/>
</dbReference>
<evidence type="ECO:0000256" key="2">
    <source>
        <dbReference type="ARBA" id="ARBA00006825"/>
    </source>
</evidence>
<protein>
    <recommendedName>
        <fullName evidence="9">1-deoxy-D-xylulose 5-phosphate reductoisomerase</fullName>
        <shortName evidence="9">DXP reductoisomerase</shortName>
        <ecNumber evidence="9">1.1.1.267</ecNumber>
    </recommendedName>
    <alternativeName>
        <fullName evidence="9">1-deoxyxylulose-5-phosphate reductoisomerase</fullName>
    </alternativeName>
    <alternativeName>
        <fullName evidence="9">2-C-methyl-D-erythritol 4-phosphate synthase</fullName>
    </alternativeName>
</protein>
<feature type="binding site" evidence="9">
    <location>
        <position position="154"/>
    </location>
    <ligand>
        <name>Mn(2+)</name>
        <dbReference type="ChEBI" id="CHEBI:29035"/>
    </ligand>
</feature>
<dbReference type="STRING" id="317735.RU98_GL003248"/>
<evidence type="ECO:0000259" key="10">
    <source>
        <dbReference type="Pfam" id="PF02670"/>
    </source>
</evidence>
<comment type="pathway">
    <text evidence="1 9">Isoprenoid biosynthesis; isopentenyl diphosphate biosynthesis via DXP pathway; isopentenyl diphosphate from 1-deoxy-D-xylulose 5-phosphate: step 1/6.</text>
</comment>
<dbReference type="GO" id="GO:0030604">
    <property type="term" value="F:1-deoxy-D-xylulose-5-phosphate reductoisomerase activity"/>
    <property type="evidence" value="ECO:0007669"/>
    <property type="project" value="UniProtKB-UniRule"/>
</dbReference>
<keyword evidence="9" id="KW-0460">Magnesium</keyword>
<evidence type="ECO:0000313" key="13">
    <source>
        <dbReference type="EMBL" id="EOL43226.1"/>
    </source>
</evidence>
<dbReference type="Proteomes" id="UP000013840">
    <property type="component" value="Unassembled WGS sequence"/>
</dbReference>
<dbReference type="Gene3D" id="3.40.50.720">
    <property type="entry name" value="NAD(P)-binding Rossmann-like Domain"/>
    <property type="match status" value="1"/>
</dbReference>
<dbReference type="InterPro" id="IPR036169">
    <property type="entry name" value="DXPR_C_sf"/>
</dbReference>
<dbReference type="InterPro" id="IPR013644">
    <property type="entry name" value="DXP_reductoisomerase_C"/>
</dbReference>
<evidence type="ECO:0000259" key="11">
    <source>
        <dbReference type="Pfam" id="PF08436"/>
    </source>
</evidence>
<name>R3W6A5_9ENTE</name>
<feature type="domain" description="1-deoxy-D-xylulose 5-phosphate reductoisomerase C-terminal" evidence="11">
    <location>
        <begin position="150"/>
        <end position="233"/>
    </location>
</feature>
<dbReference type="GO" id="GO:0051484">
    <property type="term" value="P:isopentenyl diphosphate biosynthetic process, methylerythritol 4-phosphate pathway involved in terpenoid biosynthetic process"/>
    <property type="evidence" value="ECO:0007669"/>
    <property type="project" value="UniProtKB-ARBA"/>
</dbReference>
<dbReference type="FunFam" id="3.40.50.720:FF:000045">
    <property type="entry name" value="1-deoxy-D-xylulose 5-phosphate reductoisomerase"/>
    <property type="match status" value="1"/>
</dbReference>
<dbReference type="UniPathway" id="UPA00056">
    <property type="reaction ID" value="UER00092"/>
</dbReference>
<keyword evidence="6 9" id="KW-0464">Manganese</keyword>
<feature type="binding site" evidence="9">
    <location>
        <position position="180"/>
    </location>
    <ligand>
        <name>1-deoxy-D-xylulose 5-phosphate</name>
        <dbReference type="ChEBI" id="CHEBI:57792"/>
    </ligand>
</feature>
<feature type="binding site" evidence="9">
    <location>
        <position position="222"/>
    </location>
    <ligand>
        <name>1-deoxy-D-xylulose 5-phosphate</name>
        <dbReference type="ChEBI" id="CHEBI:57792"/>
    </ligand>
</feature>
<dbReference type="Pfam" id="PF02670">
    <property type="entry name" value="DXP_reductoisom"/>
    <property type="match status" value="1"/>
</dbReference>
<evidence type="ECO:0000313" key="14">
    <source>
        <dbReference type="Proteomes" id="UP000013840"/>
    </source>
</evidence>
<evidence type="ECO:0000256" key="1">
    <source>
        <dbReference type="ARBA" id="ARBA00005094"/>
    </source>
</evidence>
<sequence>MFRVFLFTMKKIALLGATGSIGTSTVEVVKAYPELFQIVSLTFHSNVEKGVALIEQLRPRYVGVGSEKLRVELTHRFPDIEFGVGEVGLIKAAILEEIDVVLTAVTGSIGLQPTMAAIKAGKDIALANKETLVMAGKWVMKAARENNVTILPVDSEHSAIFQCLNGQKSDNLKELVITASGGSFRDLTRDELKSVTLEQALKHPNWSMGKKITIDSSTMMNKGLEVIEAHWLFGTDYDKIKVVLHKESIVHSMVVLKDGAYLAQLGPSDMREPIQYALTYPNRLPIKNELPFDLTQIGQLNFAPMDFERFPMLKLAFTVGKKGGAYPTVYNAANEIAATSFIDGKISYLQIEQLVQRAVEHYNETTEVTLEEVIEIDKQTRTIVERWIKEEGQL</sequence>
<dbReference type="GO" id="GO:0016853">
    <property type="term" value="F:isomerase activity"/>
    <property type="evidence" value="ECO:0007669"/>
    <property type="project" value="UniProtKB-KW"/>
</dbReference>